<sequence>MEQQKEANKYSIIIPTYNECLNIALIVYFVFKHLKDVDFEIIVVDDGSPNGTIGVVKQLQQVYEEDYDVSIGIVHVSLSLRASPMSVL</sequence>
<dbReference type="InterPro" id="IPR001173">
    <property type="entry name" value="Glyco_trans_2-like"/>
</dbReference>
<dbReference type="PANTHER" id="PTHR43398:SF1">
    <property type="entry name" value="DOLICHOL-PHOSPHATE MANNOSYLTRANSFERASE SUBUNIT 1"/>
    <property type="match status" value="1"/>
</dbReference>
<dbReference type="OrthoDB" id="1898348at2759"/>
<dbReference type="Gene3D" id="3.90.550.10">
    <property type="entry name" value="Spore Coat Polysaccharide Biosynthesis Protein SpsA, Chain A"/>
    <property type="match status" value="1"/>
</dbReference>
<dbReference type="AlphaFoldDB" id="A0A7J7MK94"/>
<dbReference type="EC" id="2.4.1.83" evidence="2"/>
<evidence type="ECO:0000256" key="1">
    <source>
        <dbReference type="ARBA" id="ARBA00006739"/>
    </source>
</evidence>
<dbReference type="InterPro" id="IPR029044">
    <property type="entry name" value="Nucleotide-diphossugar_trans"/>
</dbReference>
<dbReference type="GO" id="GO:0005789">
    <property type="term" value="C:endoplasmic reticulum membrane"/>
    <property type="evidence" value="ECO:0007669"/>
    <property type="project" value="TreeGrafter"/>
</dbReference>
<organism evidence="6 7">
    <name type="scientific">Kingdonia uniflora</name>
    <dbReference type="NCBI Taxonomy" id="39325"/>
    <lineage>
        <taxon>Eukaryota</taxon>
        <taxon>Viridiplantae</taxon>
        <taxon>Streptophyta</taxon>
        <taxon>Embryophyta</taxon>
        <taxon>Tracheophyta</taxon>
        <taxon>Spermatophyta</taxon>
        <taxon>Magnoliopsida</taxon>
        <taxon>Ranunculales</taxon>
        <taxon>Circaeasteraceae</taxon>
        <taxon>Kingdonia</taxon>
    </lineage>
</organism>
<dbReference type="PANTHER" id="PTHR43398">
    <property type="entry name" value="DOLICHOL-PHOSPHATE MANNOSYLTRANSFERASE SUBUNIT 1"/>
    <property type="match status" value="1"/>
</dbReference>
<dbReference type="GO" id="GO:0006488">
    <property type="term" value="P:dolichol-linked oligosaccharide biosynthetic process"/>
    <property type="evidence" value="ECO:0007669"/>
    <property type="project" value="TreeGrafter"/>
</dbReference>
<evidence type="ECO:0000259" key="5">
    <source>
        <dbReference type="Pfam" id="PF00535"/>
    </source>
</evidence>
<evidence type="ECO:0000256" key="2">
    <source>
        <dbReference type="ARBA" id="ARBA00012704"/>
    </source>
</evidence>
<dbReference type="EMBL" id="JACGCM010001428">
    <property type="protein sequence ID" value="KAF6155329.1"/>
    <property type="molecule type" value="Genomic_DNA"/>
</dbReference>
<comment type="caution">
    <text evidence="6">The sequence shown here is derived from an EMBL/GenBank/DDBJ whole genome shotgun (WGS) entry which is preliminary data.</text>
</comment>
<dbReference type="GO" id="GO:0035269">
    <property type="term" value="P:protein O-linked glycosylation via mannose"/>
    <property type="evidence" value="ECO:0007669"/>
    <property type="project" value="TreeGrafter"/>
</dbReference>
<gene>
    <name evidence="6" type="ORF">GIB67_019855</name>
</gene>
<evidence type="ECO:0000313" key="7">
    <source>
        <dbReference type="Proteomes" id="UP000541444"/>
    </source>
</evidence>
<keyword evidence="7" id="KW-1185">Reference proteome</keyword>
<dbReference type="InterPro" id="IPR039528">
    <property type="entry name" value="DPM1-like"/>
</dbReference>
<dbReference type="SUPFAM" id="SSF53448">
    <property type="entry name" value="Nucleotide-diphospho-sugar transferases"/>
    <property type="match status" value="1"/>
</dbReference>
<comment type="similarity">
    <text evidence="1">Belongs to the glycosyltransferase 2 family.</text>
</comment>
<accession>A0A7J7MK94</accession>
<dbReference type="Proteomes" id="UP000541444">
    <property type="component" value="Unassembled WGS sequence"/>
</dbReference>
<feature type="domain" description="Glycosyltransferase 2-like" evidence="5">
    <location>
        <begin position="11"/>
        <end position="68"/>
    </location>
</feature>
<evidence type="ECO:0000256" key="3">
    <source>
        <dbReference type="ARBA" id="ARBA00022676"/>
    </source>
</evidence>
<evidence type="ECO:0000313" key="6">
    <source>
        <dbReference type="EMBL" id="KAF6155329.1"/>
    </source>
</evidence>
<dbReference type="GO" id="GO:0006506">
    <property type="term" value="P:GPI anchor biosynthetic process"/>
    <property type="evidence" value="ECO:0007669"/>
    <property type="project" value="TreeGrafter"/>
</dbReference>
<proteinExistence type="inferred from homology"/>
<protein>
    <recommendedName>
        <fullName evidence="2">dolichyl-phosphate beta-D-mannosyltransferase</fullName>
        <ecNumber evidence="2">2.4.1.83</ecNumber>
    </recommendedName>
</protein>
<keyword evidence="4" id="KW-0808">Transferase</keyword>
<dbReference type="GO" id="GO:0004582">
    <property type="term" value="F:dolichyl-phosphate beta-D-mannosyltransferase activity"/>
    <property type="evidence" value="ECO:0007669"/>
    <property type="project" value="UniProtKB-EC"/>
</dbReference>
<dbReference type="Pfam" id="PF00535">
    <property type="entry name" value="Glycos_transf_2"/>
    <property type="match status" value="1"/>
</dbReference>
<keyword evidence="3" id="KW-0328">Glycosyltransferase</keyword>
<reference evidence="6 7" key="1">
    <citation type="journal article" date="2020" name="IScience">
        <title>Genome Sequencing of the Endangered Kingdonia uniflora (Circaeasteraceae, Ranunculales) Reveals Potential Mechanisms of Evolutionary Specialization.</title>
        <authorList>
            <person name="Sun Y."/>
            <person name="Deng T."/>
            <person name="Zhang A."/>
            <person name="Moore M.J."/>
            <person name="Landis J.B."/>
            <person name="Lin N."/>
            <person name="Zhang H."/>
            <person name="Zhang X."/>
            <person name="Huang J."/>
            <person name="Zhang X."/>
            <person name="Sun H."/>
            <person name="Wang H."/>
        </authorList>
    </citation>
    <scope>NUCLEOTIDE SEQUENCE [LARGE SCALE GENOMIC DNA]</scope>
    <source>
        <strain evidence="6">TB1705</strain>
        <tissue evidence="6">Leaf</tissue>
    </source>
</reference>
<name>A0A7J7MK94_9MAGN</name>
<evidence type="ECO:0000256" key="4">
    <source>
        <dbReference type="ARBA" id="ARBA00022679"/>
    </source>
</evidence>